<accession>A0AAT9H975</accession>
<evidence type="ECO:0000256" key="1">
    <source>
        <dbReference type="SAM" id="MobiDB-lite"/>
    </source>
</evidence>
<dbReference type="AlphaFoldDB" id="A0AAT9H975"/>
<protein>
    <submittedName>
        <fullName evidence="2">Uncharacterized protein</fullName>
    </submittedName>
</protein>
<evidence type="ECO:0000313" key="2">
    <source>
        <dbReference type="EMBL" id="BFO13925.1"/>
    </source>
</evidence>
<proteinExistence type="predicted"/>
<sequence>MSGLVRLQPGDFAGLGSGCPQCVQGRGVDAGQRAPGGRGGGDGAEYVALVAQHGQVSDRFAAVGEHDRQVHRDTAGVVPGPAWPQPVQGFAEGAGQRGGVRQIREQARAGVVGHPVPVGADDELGA</sequence>
<dbReference type="EMBL" id="AP035768">
    <property type="protein sequence ID" value="BFO13925.1"/>
    <property type="molecule type" value="Genomic_DNA"/>
</dbReference>
<gene>
    <name evidence="2" type="ORF">SHKM778_03130</name>
</gene>
<reference evidence="2" key="2">
    <citation type="submission" date="2024-07" db="EMBL/GenBank/DDBJ databases">
        <title>Streptomyces haneummycinica sp. nov., a new antibiotic-producing actinobacterium isolated from marine sediment.</title>
        <authorList>
            <person name="Uemura M."/>
            <person name="Hamada M."/>
            <person name="Hirano S."/>
            <person name="Kobayashi K."/>
            <person name="Ohshiro T."/>
            <person name="Kobayashi T."/>
            <person name="Terahara T."/>
        </authorList>
    </citation>
    <scope>NUCLEOTIDE SEQUENCE</scope>
    <source>
        <strain evidence="2">KM77-8</strain>
    </source>
</reference>
<reference evidence="2" key="1">
    <citation type="submission" date="2024-06" db="EMBL/GenBank/DDBJ databases">
        <authorList>
            <consortium name="consrtm"/>
            <person name="Uemura M."/>
            <person name="Terahara T."/>
        </authorList>
    </citation>
    <scope>NUCLEOTIDE SEQUENCE</scope>
    <source>
        <strain evidence="2">KM77-8</strain>
    </source>
</reference>
<organism evidence="2">
    <name type="scientific">Streptomyces haneummycinicus</name>
    <dbReference type="NCBI Taxonomy" id="3074435"/>
    <lineage>
        <taxon>Bacteria</taxon>
        <taxon>Bacillati</taxon>
        <taxon>Actinomycetota</taxon>
        <taxon>Actinomycetes</taxon>
        <taxon>Kitasatosporales</taxon>
        <taxon>Streptomycetaceae</taxon>
        <taxon>Streptomyces</taxon>
    </lineage>
</organism>
<name>A0AAT9H975_9ACTN</name>
<feature type="region of interest" description="Disordered" evidence="1">
    <location>
        <begin position="15"/>
        <end position="40"/>
    </location>
</feature>